<dbReference type="RefSeq" id="WP_007862209.1">
    <property type="nucleotide sequence ID" value="NZ_KQ235875.1"/>
</dbReference>
<comment type="caution">
    <text evidence="7">The sequence shown here is derived from an EMBL/GenBank/DDBJ whole genome shotgun (WGS) entry which is preliminary data.</text>
</comment>
<evidence type="ECO:0000256" key="5">
    <source>
        <dbReference type="ARBA" id="ARBA00023172"/>
    </source>
</evidence>
<dbReference type="PROSITE" id="PS51898">
    <property type="entry name" value="TYR_RECOMBINASE"/>
    <property type="match status" value="1"/>
</dbReference>
<dbReference type="Proteomes" id="UP000037392">
    <property type="component" value="Unassembled WGS sequence"/>
</dbReference>
<evidence type="ECO:0000256" key="3">
    <source>
        <dbReference type="ARBA" id="ARBA00022908"/>
    </source>
</evidence>
<keyword evidence="3" id="KW-0229">DNA integration</keyword>
<evidence type="ECO:0000256" key="2">
    <source>
        <dbReference type="ARBA" id="ARBA00008857"/>
    </source>
</evidence>
<keyword evidence="5" id="KW-0233">DNA recombination</keyword>
<dbReference type="InterPro" id="IPR010998">
    <property type="entry name" value="Integrase_recombinase_N"/>
</dbReference>
<dbReference type="Pfam" id="PF02899">
    <property type="entry name" value="Phage_int_SAM_1"/>
    <property type="match status" value="1"/>
</dbReference>
<dbReference type="InterPro" id="IPR013762">
    <property type="entry name" value="Integrase-like_cat_sf"/>
</dbReference>
<dbReference type="GO" id="GO:0006310">
    <property type="term" value="P:DNA recombination"/>
    <property type="evidence" value="ECO:0007669"/>
    <property type="project" value="UniProtKB-KW"/>
</dbReference>
<keyword evidence="4" id="KW-0238">DNA-binding</keyword>
<dbReference type="Pfam" id="PF00589">
    <property type="entry name" value="Phage_integrase"/>
    <property type="match status" value="1"/>
</dbReference>
<dbReference type="PATRIC" id="fig|742734.4.peg.677"/>
<evidence type="ECO:0000259" key="6">
    <source>
        <dbReference type="PROSITE" id="PS51898"/>
    </source>
</evidence>
<reference evidence="7 8" key="1">
    <citation type="submission" date="2011-04" db="EMBL/GenBank/DDBJ databases">
        <title>The Genome Sequence of Clostridium citroniae WAL-19142.</title>
        <authorList>
            <consortium name="The Broad Institute Genome Sequencing Platform"/>
            <person name="Earl A."/>
            <person name="Ward D."/>
            <person name="Feldgarden M."/>
            <person name="Gevers D."/>
            <person name="Warren Y.A."/>
            <person name="Tyrrell K.L."/>
            <person name="Citron D.M."/>
            <person name="Goldstein E.J."/>
            <person name="Daigneault M."/>
            <person name="Allen-Vercoe E."/>
            <person name="Young S.K."/>
            <person name="Zeng Q."/>
            <person name="Gargeya S."/>
            <person name="Fitzgerald M."/>
            <person name="Haas B."/>
            <person name="Abouelleil A."/>
            <person name="Alvarado L."/>
            <person name="Arachchi H.M."/>
            <person name="Berlin A."/>
            <person name="Brown A."/>
            <person name="Chapman S.B."/>
            <person name="Chen Z."/>
            <person name="Dunbar C."/>
            <person name="Freedman E."/>
            <person name="Gearin G."/>
            <person name="Gellesch M."/>
            <person name="Goldberg J."/>
            <person name="Griggs A."/>
            <person name="Gujja S."/>
            <person name="Heilman E.R."/>
            <person name="Heiman D."/>
            <person name="Howarth C."/>
            <person name="Larson L."/>
            <person name="Lui A."/>
            <person name="MacDonald P.J."/>
            <person name="Mehta T."/>
            <person name="Montmayeur A."/>
            <person name="Murphy C."/>
            <person name="Neiman D."/>
            <person name="Pearson M."/>
            <person name="Priest M."/>
            <person name="Roberts A."/>
            <person name="Saif S."/>
            <person name="Shea T."/>
            <person name="Shenoy N."/>
            <person name="Sisk P."/>
            <person name="Stolte C."/>
            <person name="Sykes S."/>
            <person name="White J."/>
            <person name="Yandava C."/>
            <person name="Wortman J."/>
            <person name="Nusbaum C."/>
            <person name="Birren B."/>
        </authorList>
    </citation>
    <scope>NUCLEOTIDE SEQUENCE [LARGE SCALE GENOMIC DNA]</scope>
    <source>
        <strain evidence="7 8">WAL-19142</strain>
    </source>
</reference>
<feature type="domain" description="Tyr recombinase" evidence="6">
    <location>
        <begin position="102"/>
        <end position="275"/>
    </location>
</feature>
<dbReference type="EMBL" id="ADLK01000078">
    <property type="protein sequence ID" value="KMW08737.1"/>
    <property type="molecule type" value="Genomic_DNA"/>
</dbReference>
<dbReference type="PANTHER" id="PTHR30349:SF89">
    <property type="entry name" value="INTEGRASE_RECOMBINASE"/>
    <property type="match status" value="1"/>
</dbReference>
<proteinExistence type="inferred from homology"/>
<dbReference type="GO" id="GO:0003677">
    <property type="term" value="F:DNA binding"/>
    <property type="evidence" value="ECO:0007669"/>
    <property type="project" value="UniProtKB-KW"/>
</dbReference>
<evidence type="ECO:0000313" key="8">
    <source>
        <dbReference type="Proteomes" id="UP000037392"/>
    </source>
</evidence>
<evidence type="ECO:0000256" key="1">
    <source>
        <dbReference type="ARBA" id="ARBA00003283"/>
    </source>
</evidence>
<dbReference type="InterPro" id="IPR011010">
    <property type="entry name" value="DNA_brk_join_enz"/>
</dbReference>
<dbReference type="Gene3D" id="1.10.443.10">
    <property type="entry name" value="Intergrase catalytic core"/>
    <property type="match status" value="1"/>
</dbReference>
<dbReference type="OrthoDB" id="9801717at2"/>
<comment type="function">
    <text evidence="1">Site-specific tyrosine recombinase, which acts by catalyzing the cutting and rejoining of the recombining DNA molecules.</text>
</comment>
<comment type="similarity">
    <text evidence="2">Belongs to the 'phage' integrase family.</text>
</comment>
<name>A0A0J9B8K0_9FIRM</name>
<evidence type="ECO:0000256" key="4">
    <source>
        <dbReference type="ARBA" id="ARBA00023125"/>
    </source>
</evidence>
<dbReference type="AlphaFoldDB" id="A0A0J9B8K0"/>
<dbReference type="SUPFAM" id="SSF56349">
    <property type="entry name" value="DNA breaking-rejoining enzymes"/>
    <property type="match status" value="1"/>
</dbReference>
<gene>
    <name evidence="7" type="ORF">HMPREF9470_00634</name>
</gene>
<dbReference type="GeneID" id="93165511"/>
<accession>A0A0J9B8K0</accession>
<organism evidence="7 8">
    <name type="scientific">[Clostridium] citroniae WAL-19142</name>
    <dbReference type="NCBI Taxonomy" id="742734"/>
    <lineage>
        <taxon>Bacteria</taxon>
        <taxon>Bacillati</taxon>
        <taxon>Bacillota</taxon>
        <taxon>Clostridia</taxon>
        <taxon>Lachnospirales</taxon>
        <taxon>Lachnospiraceae</taxon>
        <taxon>Enterocloster</taxon>
    </lineage>
</organism>
<sequence length="281" mass="32527">MEGNVIARSDLTEFKNYLRDRERSVRTIDKYCRDVAAFMGYAGASQCVTKEVVIGYKRHLQETYKITSANSMLAALNCFFHFKGWDDCRVGLFKVQRQLMGSEDRKLTKEEYKRLIKAAWSSENKRLAMIMETIGNTGIRVSELSFITVESLYTGRVEIYNKGKCRTIFIIKELRRLLLEYCRERNLSSGPVFVTSGGMQMNRSNIWSEMKKLCTKAGIPRQKVFPHNLRHLFAYTYYGIDKDLVHLADILGHSNVETTRIYTVSTGEEQEAVMKKMKMII</sequence>
<protein>
    <recommendedName>
        <fullName evidence="6">Tyr recombinase domain-containing protein</fullName>
    </recommendedName>
</protein>
<dbReference type="Gene3D" id="1.10.150.130">
    <property type="match status" value="1"/>
</dbReference>
<dbReference type="InterPro" id="IPR002104">
    <property type="entry name" value="Integrase_catalytic"/>
</dbReference>
<dbReference type="PANTHER" id="PTHR30349">
    <property type="entry name" value="PHAGE INTEGRASE-RELATED"/>
    <property type="match status" value="1"/>
</dbReference>
<evidence type="ECO:0000313" key="7">
    <source>
        <dbReference type="EMBL" id="KMW08737.1"/>
    </source>
</evidence>
<dbReference type="InterPro" id="IPR004107">
    <property type="entry name" value="Integrase_SAM-like_N"/>
</dbReference>
<dbReference type="GO" id="GO:0015074">
    <property type="term" value="P:DNA integration"/>
    <property type="evidence" value="ECO:0007669"/>
    <property type="project" value="UniProtKB-KW"/>
</dbReference>
<dbReference type="InterPro" id="IPR050090">
    <property type="entry name" value="Tyrosine_recombinase_XerCD"/>
</dbReference>